<gene>
    <name evidence="1" type="ORF">NCTC10801_02502</name>
</gene>
<dbReference type="Proteomes" id="UP000254649">
    <property type="component" value="Unassembled WGS sequence"/>
</dbReference>
<organism evidence="1 2">
    <name type="scientific">[Actinobacillus] rossii</name>
    <dbReference type="NCBI Taxonomy" id="123820"/>
    <lineage>
        <taxon>Bacteria</taxon>
        <taxon>Pseudomonadati</taxon>
        <taxon>Pseudomonadota</taxon>
        <taxon>Gammaproteobacteria</taxon>
        <taxon>Pasteurellales</taxon>
        <taxon>Pasteurellaceae</taxon>
    </lineage>
</organism>
<dbReference type="EMBL" id="UFRQ01000003">
    <property type="protein sequence ID" value="SUT95612.1"/>
    <property type="molecule type" value="Genomic_DNA"/>
</dbReference>
<keyword evidence="2" id="KW-1185">Reference proteome</keyword>
<evidence type="ECO:0000313" key="2">
    <source>
        <dbReference type="Proteomes" id="UP000254649"/>
    </source>
</evidence>
<name>A0A380U328_9PAST</name>
<protein>
    <submittedName>
        <fullName evidence="1">Uncharacterized protein</fullName>
    </submittedName>
</protein>
<evidence type="ECO:0000313" key="1">
    <source>
        <dbReference type="EMBL" id="SUT95612.1"/>
    </source>
</evidence>
<accession>A0A380U328</accession>
<dbReference type="AlphaFoldDB" id="A0A380U328"/>
<sequence length="63" mass="7966">MFWAFSKYTLIHLFCLNVAKSYTFFLEMIFSRIFFDFDQDIDIRLYLRFILIHIEYDINYYLK</sequence>
<proteinExistence type="predicted"/>
<reference evidence="1 2" key="1">
    <citation type="submission" date="2018-06" db="EMBL/GenBank/DDBJ databases">
        <authorList>
            <consortium name="Pathogen Informatics"/>
            <person name="Doyle S."/>
        </authorList>
    </citation>
    <scope>NUCLEOTIDE SEQUENCE [LARGE SCALE GENOMIC DNA]</scope>
    <source>
        <strain evidence="1 2">NCTC10801</strain>
    </source>
</reference>